<dbReference type="EMBL" id="UYYA01000222">
    <property type="protein sequence ID" value="VDM53066.1"/>
    <property type="molecule type" value="Genomic_DNA"/>
</dbReference>
<evidence type="ECO:0000313" key="3">
    <source>
        <dbReference type="WBParaSite" id="ACOC_0000148001-mRNA-1"/>
    </source>
</evidence>
<reference evidence="1 2" key="2">
    <citation type="submission" date="2018-11" db="EMBL/GenBank/DDBJ databases">
        <authorList>
            <consortium name="Pathogen Informatics"/>
        </authorList>
    </citation>
    <scope>NUCLEOTIDE SEQUENCE [LARGE SCALE GENOMIC DNA]</scope>
    <source>
        <strain evidence="1 2">Costa Rica</strain>
    </source>
</reference>
<organism evidence="3">
    <name type="scientific">Angiostrongylus costaricensis</name>
    <name type="common">Nematode worm</name>
    <dbReference type="NCBI Taxonomy" id="334426"/>
    <lineage>
        <taxon>Eukaryota</taxon>
        <taxon>Metazoa</taxon>
        <taxon>Ecdysozoa</taxon>
        <taxon>Nematoda</taxon>
        <taxon>Chromadorea</taxon>
        <taxon>Rhabditida</taxon>
        <taxon>Rhabditina</taxon>
        <taxon>Rhabditomorpha</taxon>
        <taxon>Strongyloidea</taxon>
        <taxon>Metastrongylidae</taxon>
        <taxon>Angiostrongylus</taxon>
    </lineage>
</organism>
<dbReference type="Proteomes" id="UP000267027">
    <property type="component" value="Unassembled WGS sequence"/>
</dbReference>
<gene>
    <name evidence="1" type="ORF">ACOC_LOCUS1481</name>
</gene>
<accession>A0A0R3PCE4</accession>
<protein>
    <submittedName>
        <fullName evidence="3">ABC transporter ATP-binding protein</fullName>
    </submittedName>
</protein>
<reference evidence="3" key="1">
    <citation type="submission" date="2017-02" db="UniProtKB">
        <authorList>
            <consortium name="WormBaseParasite"/>
        </authorList>
    </citation>
    <scope>IDENTIFICATION</scope>
</reference>
<evidence type="ECO:0000313" key="1">
    <source>
        <dbReference type="EMBL" id="VDM53066.1"/>
    </source>
</evidence>
<proteinExistence type="predicted"/>
<keyword evidence="2" id="KW-1185">Reference proteome</keyword>
<sequence length="93" mass="10417">MPVLRADRLKKLYGVRLNEEITLVQQHIVVDDGRSPDGHRSQVRPTALAAQRERRRAFGPLVVHVLLHPFDSPSLFGKALRSITKFLAVIAVA</sequence>
<dbReference type="AlphaFoldDB" id="A0A0R3PCE4"/>
<dbReference type="WBParaSite" id="ACOC_0000148001-mRNA-1">
    <property type="protein sequence ID" value="ACOC_0000148001-mRNA-1"/>
    <property type="gene ID" value="ACOC_0000148001"/>
</dbReference>
<name>A0A0R3PCE4_ANGCS</name>
<evidence type="ECO:0000313" key="2">
    <source>
        <dbReference type="Proteomes" id="UP000267027"/>
    </source>
</evidence>